<dbReference type="PANTHER" id="PTHR47890">
    <property type="entry name" value="LD24308P"/>
    <property type="match status" value="1"/>
</dbReference>
<protein>
    <submittedName>
        <fullName evidence="3">CSON008677 protein</fullName>
    </submittedName>
</protein>
<dbReference type="VEuPathDB" id="VectorBase:CSON008677"/>
<proteinExistence type="predicted"/>
<feature type="chain" id="PRO_5016235783" evidence="2">
    <location>
        <begin position="19"/>
        <end position="681"/>
    </location>
</feature>
<feature type="coiled-coil region" evidence="1">
    <location>
        <begin position="102"/>
        <end position="129"/>
    </location>
</feature>
<name>A0A336MW52_CULSO</name>
<gene>
    <name evidence="3" type="primary">CSON008677</name>
</gene>
<keyword evidence="1" id="KW-0175">Coiled coil</keyword>
<organism evidence="3">
    <name type="scientific">Culicoides sonorensis</name>
    <name type="common">Biting midge</name>
    <dbReference type="NCBI Taxonomy" id="179676"/>
    <lineage>
        <taxon>Eukaryota</taxon>
        <taxon>Metazoa</taxon>
        <taxon>Ecdysozoa</taxon>
        <taxon>Arthropoda</taxon>
        <taxon>Hexapoda</taxon>
        <taxon>Insecta</taxon>
        <taxon>Pterygota</taxon>
        <taxon>Neoptera</taxon>
        <taxon>Endopterygota</taxon>
        <taxon>Diptera</taxon>
        <taxon>Nematocera</taxon>
        <taxon>Chironomoidea</taxon>
        <taxon>Ceratopogonidae</taxon>
        <taxon>Ceratopogoninae</taxon>
        <taxon>Culicoides</taxon>
        <taxon>Monoculicoides</taxon>
    </lineage>
</organism>
<keyword evidence="2" id="KW-0732">Signal</keyword>
<dbReference type="InterPro" id="IPR032062">
    <property type="entry name" value="DUF4803"/>
</dbReference>
<sequence length="681" mass="77900">MWILKFFIFCQFSKFISSNSFGEVVVSHLEEKATEVAKSAINKVAETALTKVEIKLTEYFNTGIDQATKLAVTQMGQLIFPGANNLINMAVFGGDENTTMLLEEIQKEVHEINNRLTDMSKTLASLEKDLLQKLDKISNTVDVQHLLNKFTDIRIKIESKLKSLDEYTNLNIKFTDTTIDQMDQEISGVGSDTLRQLLRQLYLILFEDDGKLFKYLVEELNEKIHFESPESDTPHDKLYRMLLAFKAIEVRSMLLFNYECEIIKMRKNITHTEEKKAIALNSDKRINLLHREFKNVLKNANSTWFKLDPKKHIHNETYVMITRFHQPYYINEATFGTCKGGCQDHQDEIENFEGNELGYDDNKVETCNGTLYGCQTARDYHNINYINTTKDSLYYSYSGAEGKKDHWRFGGNGVAIGDQKLHTKWWPRSLVQCDICQCVCDAHSSPYTIRKFSIASMSADEGYVITGVRFNVDNDIIYLQIQQSKLLASGIIDHSTRQWKELPEDRAFVTISKSMSILAGFSDTIESNDDTFLVLTDISFKVREKSLVLAPKFTTMKFDNNTIQNTNNFIREPIECKECNKHNNKRFDESSTEPTFIDFKDNPTLYYTNKPNGNDGYYQFTQSSMIGDVGQSTIPFFDAQPVVSSLFPINGIGLQVRDTEASGGFVAPVITTISYAKLMQI</sequence>
<evidence type="ECO:0000313" key="3">
    <source>
        <dbReference type="EMBL" id="SSX34844.1"/>
    </source>
</evidence>
<dbReference type="Pfam" id="PF16061">
    <property type="entry name" value="DUF4803"/>
    <property type="match status" value="1"/>
</dbReference>
<evidence type="ECO:0000256" key="2">
    <source>
        <dbReference type="SAM" id="SignalP"/>
    </source>
</evidence>
<accession>A0A336MW52</accession>
<dbReference type="AlphaFoldDB" id="A0A336MW52"/>
<dbReference type="PANTHER" id="PTHR47890:SF1">
    <property type="entry name" value="LD24308P"/>
    <property type="match status" value="1"/>
</dbReference>
<dbReference type="EMBL" id="UFQT01003309">
    <property type="protein sequence ID" value="SSX34844.1"/>
    <property type="molecule type" value="Genomic_DNA"/>
</dbReference>
<feature type="signal peptide" evidence="2">
    <location>
        <begin position="1"/>
        <end position="18"/>
    </location>
</feature>
<reference evidence="3" key="1">
    <citation type="submission" date="2018-07" db="EMBL/GenBank/DDBJ databases">
        <authorList>
            <person name="Quirk P.G."/>
            <person name="Krulwich T.A."/>
        </authorList>
    </citation>
    <scope>NUCLEOTIDE SEQUENCE</scope>
</reference>
<evidence type="ECO:0000256" key="1">
    <source>
        <dbReference type="SAM" id="Coils"/>
    </source>
</evidence>